<dbReference type="AlphaFoldDB" id="A0A5N3PCX7"/>
<proteinExistence type="predicted"/>
<keyword evidence="1" id="KW-1133">Transmembrane helix</keyword>
<reference evidence="2 3" key="1">
    <citation type="journal article" date="2019" name="Microorganisms">
        <title>Genome Insights into the Novel Species Microvirga brassicacearum, a Rapeseed Endophyte with Biotechnological Potential.</title>
        <authorList>
            <person name="Jimenez-Gomez A."/>
            <person name="Saati-Santamaria Z."/>
            <person name="Igual J.M."/>
            <person name="Rivas R."/>
            <person name="Mateos P.F."/>
            <person name="Garcia-Fraile P."/>
        </authorList>
    </citation>
    <scope>NUCLEOTIDE SEQUENCE [LARGE SCALE GENOMIC DNA]</scope>
    <source>
        <strain evidence="2 3">CDVBN77</strain>
    </source>
</reference>
<dbReference type="EMBL" id="VCMV01000013">
    <property type="protein sequence ID" value="KAB0267495.1"/>
    <property type="molecule type" value="Genomic_DNA"/>
</dbReference>
<feature type="transmembrane region" description="Helical" evidence="1">
    <location>
        <begin position="69"/>
        <end position="92"/>
    </location>
</feature>
<name>A0A5N3PCX7_9HYPH</name>
<gene>
    <name evidence="2" type="ORF">FEZ63_09340</name>
</gene>
<evidence type="ECO:0000313" key="2">
    <source>
        <dbReference type="EMBL" id="KAB0267495.1"/>
    </source>
</evidence>
<sequence>MKFLARSLGLILVAAGFVGLVIDGTRSIVNNSLSFASVAGMVDALVPGGISGLQEKVTSQVHPLLWDPVLVHLVQLPASVTGFFLGAFLLWLGQKPLEPIGYLAGR</sequence>
<dbReference type="Proteomes" id="UP000325684">
    <property type="component" value="Unassembled WGS sequence"/>
</dbReference>
<keyword evidence="3" id="KW-1185">Reference proteome</keyword>
<dbReference type="OrthoDB" id="7679120at2"/>
<accession>A0A5N3PCX7</accession>
<evidence type="ECO:0000313" key="3">
    <source>
        <dbReference type="Proteomes" id="UP000325684"/>
    </source>
</evidence>
<dbReference type="RefSeq" id="WP_150943606.1">
    <property type="nucleotide sequence ID" value="NZ_VCMV01000013.1"/>
</dbReference>
<comment type="caution">
    <text evidence="2">The sequence shown here is derived from an EMBL/GenBank/DDBJ whole genome shotgun (WGS) entry which is preliminary data.</text>
</comment>
<keyword evidence="1" id="KW-0472">Membrane</keyword>
<organism evidence="2 3">
    <name type="scientific">Microvirga brassicacearum</name>
    <dbReference type="NCBI Taxonomy" id="2580413"/>
    <lineage>
        <taxon>Bacteria</taxon>
        <taxon>Pseudomonadati</taxon>
        <taxon>Pseudomonadota</taxon>
        <taxon>Alphaproteobacteria</taxon>
        <taxon>Hyphomicrobiales</taxon>
        <taxon>Methylobacteriaceae</taxon>
        <taxon>Microvirga</taxon>
    </lineage>
</organism>
<keyword evidence="1" id="KW-0812">Transmembrane</keyword>
<evidence type="ECO:0000256" key="1">
    <source>
        <dbReference type="SAM" id="Phobius"/>
    </source>
</evidence>
<protein>
    <submittedName>
        <fullName evidence="2">PetM family of cytochrome b6f complex subunit 7</fullName>
    </submittedName>
</protein>